<gene>
    <name evidence="9" type="ORF">THITE_2116969</name>
</gene>
<proteinExistence type="predicted"/>
<dbReference type="AlphaFoldDB" id="G2R7D5"/>
<dbReference type="EMBL" id="CP003011">
    <property type="protein sequence ID" value="AEO67844.1"/>
    <property type="molecule type" value="Genomic_DNA"/>
</dbReference>
<evidence type="ECO:0000256" key="7">
    <source>
        <dbReference type="SAM" id="MobiDB-lite"/>
    </source>
</evidence>
<dbReference type="GO" id="GO:0008270">
    <property type="term" value="F:zinc ion binding"/>
    <property type="evidence" value="ECO:0007669"/>
    <property type="project" value="InterPro"/>
</dbReference>
<feature type="region of interest" description="Disordered" evidence="7">
    <location>
        <begin position="398"/>
        <end position="429"/>
    </location>
</feature>
<reference evidence="9 10" key="1">
    <citation type="journal article" date="2011" name="Nat. Biotechnol.">
        <title>Comparative genomic analysis of the thermophilic biomass-degrading fungi Myceliophthora thermophila and Thielavia terrestris.</title>
        <authorList>
            <person name="Berka R.M."/>
            <person name="Grigoriev I.V."/>
            <person name="Otillar R."/>
            <person name="Salamov A."/>
            <person name="Grimwood J."/>
            <person name="Reid I."/>
            <person name="Ishmael N."/>
            <person name="John T."/>
            <person name="Darmond C."/>
            <person name="Moisan M.-C."/>
            <person name="Henrissat B."/>
            <person name="Coutinho P.M."/>
            <person name="Lombard V."/>
            <person name="Natvig D.O."/>
            <person name="Lindquist E."/>
            <person name="Schmutz J."/>
            <person name="Lucas S."/>
            <person name="Harris P."/>
            <person name="Powlowski J."/>
            <person name="Bellemare A."/>
            <person name="Taylor D."/>
            <person name="Butler G."/>
            <person name="de Vries R.P."/>
            <person name="Allijn I.E."/>
            <person name="van den Brink J."/>
            <person name="Ushinsky S."/>
            <person name="Storms R."/>
            <person name="Powell A.J."/>
            <person name="Paulsen I.T."/>
            <person name="Elbourne L.D.H."/>
            <person name="Baker S.E."/>
            <person name="Magnuson J."/>
            <person name="LaBoissiere S."/>
            <person name="Clutterbuck A.J."/>
            <person name="Martinez D."/>
            <person name="Wogulis M."/>
            <person name="de Leon A.L."/>
            <person name="Rey M.W."/>
            <person name="Tsang A."/>
        </authorList>
    </citation>
    <scope>NUCLEOTIDE SEQUENCE [LARGE SCALE GENOMIC DNA]</scope>
    <source>
        <strain evidence="10">ATCC 38088 / NRRL 8126</strain>
    </source>
</reference>
<keyword evidence="6" id="KW-0539">Nucleus</keyword>
<keyword evidence="1" id="KW-0479">Metal-binding</keyword>
<dbReference type="PANTHER" id="PTHR31313:SF86">
    <property type="entry name" value="ZN(2)-C6 FUNGAL-TYPE DOMAIN-CONTAINING PROTEIN"/>
    <property type="match status" value="1"/>
</dbReference>
<dbReference type="OrthoDB" id="4161332at2759"/>
<dbReference type="Pfam" id="PF04082">
    <property type="entry name" value="Fungal_trans"/>
    <property type="match status" value="1"/>
</dbReference>
<evidence type="ECO:0000256" key="3">
    <source>
        <dbReference type="ARBA" id="ARBA00023015"/>
    </source>
</evidence>
<evidence type="ECO:0000256" key="2">
    <source>
        <dbReference type="ARBA" id="ARBA00022833"/>
    </source>
</evidence>
<keyword evidence="2" id="KW-0862">Zinc</keyword>
<evidence type="ECO:0000256" key="5">
    <source>
        <dbReference type="ARBA" id="ARBA00023163"/>
    </source>
</evidence>
<dbReference type="Proteomes" id="UP000008181">
    <property type="component" value="Chromosome 3"/>
</dbReference>
<dbReference type="GeneID" id="11518715"/>
<dbReference type="KEGG" id="ttt:THITE_2116969"/>
<keyword evidence="4" id="KW-0238">DNA-binding</keyword>
<dbReference type="PANTHER" id="PTHR31313">
    <property type="entry name" value="TY1 ENHANCER ACTIVATOR"/>
    <property type="match status" value="1"/>
</dbReference>
<evidence type="ECO:0000256" key="4">
    <source>
        <dbReference type="ARBA" id="ARBA00023125"/>
    </source>
</evidence>
<evidence type="ECO:0000256" key="1">
    <source>
        <dbReference type="ARBA" id="ARBA00022723"/>
    </source>
</evidence>
<dbReference type="GO" id="GO:0003677">
    <property type="term" value="F:DNA binding"/>
    <property type="evidence" value="ECO:0007669"/>
    <property type="project" value="UniProtKB-KW"/>
</dbReference>
<evidence type="ECO:0000313" key="9">
    <source>
        <dbReference type="EMBL" id="AEO67844.1"/>
    </source>
</evidence>
<dbReference type="eggNOG" id="ENOG502RUP1">
    <property type="taxonomic scope" value="Eukaryota"/>
</dbReference>
<dbReference type="SMART" id="SM00906">
    <property type="entry name" value="Fungal_trans"/>
    <property type="match status" value="1"/>
</dbReference>
<organism evidence="9 10">
    <name type="scientific">Thermothielavioides terrestris (strain ATCC 38088 / NRRL 8126)</name>
    <name type="common">Thielavia terrestris</name>
    <dbReference type="NCBI Taxonomy" id="578455"/>
    <lineage>
        <taxon>Eukaryota</taxon>
        <taxon>Fungi</taxon>
        <taxon>Dikarya</taxon>
        <taxon>Ascomycota</taxon>
        <taxon>Pezizomycotina</taxon>
        <taxon>Sordariomycetes</taxon>
        <taxon>Sordariomycetidae</taxon>
        <taxon>Sordariales</taxon>
        <taxon>Chaetomiaceae</taxon>
        <taxon>Thermothielavioides</taxon>
        <taxon>Thermothielavioides terrestris</taxon>
    </lineage>
</organism>
<evidence type="ECO:0000313" key="10">
    <source>
        <dbReference type="Proteomes" id="UP000008181"/>
    </source>
</evidence>
<name>G2R7D5_THETT</name>
<feature type="domain" description="Xylanolytic transcriptional activator regulatory" evidence="8">
    <location>
        <begin position="72"/>
        <end position="147"/>
    </location>
</feature>
<dbReference type="CDD" id="cd12148">
    <property type="entry name" value="fungal_TF_MHR"/>
    <property type="match status" value="1"/>
</dbReference>
<dbReference type="GO" id="GO:0006351">
    <property type="term" value="P:DNA-templated transcription"/>
    <property type="evidence" value="ECO:0007669"/>
    <property type="project" value="InterPro"/>
</dbReference>
<keyword evidence="5" id="KW-0804">Transcription</keyword>
<keyword evidence="3" id="KW-0805">Transcription regulation</keyword>
<accession>G2R7D5</accession>
<dbReference type="RefSeq" id="XP_003654180.1">
    <property type="nucleotide sequence ID" value="XM_003654132.1"/>
</dbReference>
<dbReference type="InterPro" id="IPR007219">
    <property type="entry name" value="XnlR_reg_dom"/>
</dbReference>
<dbReference type="HOGENOM" id="CLU_007003_4_3_1"/>
<dbReference type="InterPro" id="IPR051615">
    <property type="entry name" value="Transcr_Regulatory_Elem"/>
</dbReference>
<evidence type="ECO:0000256" key="6">
    <source>
        <dbReference type="ARBA" id="ARBA00023242"/>
    </source>
</evidence>
<sequence length="486" mass="53554">MATRGRYYSELLLTVICAHASKYQDSNYTEFLLARVRSLLGSAIQQPSSIPTVQALLQLSAYELARGSISQAWVYSGIAFRMASDLGLQHSDAGIHGLGPVDVELRKRLFWSCYFWDKYAMLDGGRVGMCLLTTMGITERQASIPGDCPPSRSCRKRAVSTYVRRSSTPPTCLVAQNSNLDVIVDDSMELERWTPYYGDSVNLAKFAQTPYPPSTSHAVSCFSNSCKLSIIINDIIVQLYSRRSRAITESALRDIRTRLDDWRTASPAHLRYDPDALPSVSPPPHIVSQNLLYYTTVILAHRPFWSVAAYYQVCITAAQNIEKLLLLLESTFGLNHITYLMGYCIYTGASVVLEDAKRSNLGTEHPVLRTFLRALNAGTRRCPLLERSINIIVRGLSRTSSDQPNAPPDSSAASCHLGGGPQTAPDASGTHLNPYIPAFPYFEPSSPQDFNPETYLGGVNAFGFLDCFPEMQLDPGGDFGSSIMGA</sequence>
<keyword evidence="10" id="KW-1185">Reference proteome</keyword>
<evidence type="ECO:0000259" key="8">
    <source>
        <dbReference type="SMART" id="SM00906"/>
    </source>
</evidence>
<protein>
    <recommendedName>
        <fullName evidence="8">Xylanolytic transcriptional activator regulatory domain-containing protein</fullName>
    </recommendedName>
</protein>